<evidence type="ECO:0000256" key="1">
    <source>
        <dbReference type="ARBA" id="ARBA00001938"/>
    </source>
</evidence>
<accession>A0A4P9WJ53</accession>
<organism evidence="5 6">
    <name type="scientific">Blyttiomyces helicus</name>
    <dbReference type="NCBI Taxonomy" id="388810"/>
    <lineage>
        <taxon>Eukaryota</taxon>
        <taxon>Fungi</taxon>
        <taxon>Fungi incertae sedis</taxon>
        <taxon>Chytridiomycota</taxon>
        <taxon>Chytridiomycota incertae sedis</taxon>
        <taxon>Chytridiomycetes</taxon>
        <taxon>Chytridiomycetes incertae sedis</taxon>
        <taxon>Blyttiomyces</taxon>
    </lineage>
</organism>
<dbReference type="InterPro" id="IPR023213">
    <property type="entry name" value="CAT-like_dom_sf"/>
</dbReference>
<dbReference type="InterPro" id="IPR001078">
    <property type="entry name" value="2-oxoacid_DH_actylTfrase"/>
</dbReference>
<dbReference type="GO" id="GO:0031405">
    <property type="term" value="F:lipoic acid binding"/>
    <property type="evidence" value="ECO:0007669"/>
    <property type="project" value="TreeGrafter"/>
</dbReference>
<dbReference type="Gene3D" id="3.30.559.10">
    <property type="entry name" value="Chloramphenicol acetyltransferase-like domain"/>
    <property type="match status" value="1"/>
</dbReference>
<proteinExistence type="predicted"/>
<protein>
    <submittedName>
        <fullName evidence="5">2-oxoacid dehydrogenase acyltransferase</fullName>
    </submittedName>
</protein>
<dbReference type="OrthoDB" id="15567at2759"/>
<evidence type="ECO:0000256" key="3">
    <source>
        <dbReference type="ARBA" id="ARBA00023315"/>
    </source>
</evidence>
<evidence type="ECO:0000313" key="5">
    <source>
        <dbReference type="EMBL" id="RKO92941.1"/>
    </source>
</evidence>
<dbReference type="Proteomes" id="UP000269721">
    <property type="component" value="Unassembled WGS sequence"/>
</dbReference>
<dbReference type="PANTHER" id="PTHR43178">
    <property type="entry name" value="DIHYDROLIPOAMIDE ACETYLTRANSFERASE COMPONENT OF PYRUVATE DEHYDROGENASE COMPLEX"/>
    <property type="match status" value="1"/>
</dbReference>
<dbReference type="PANTHER" id="PTHR43178:SF5">
    <property type="entry name" value="LIPOAMIDE ACYLTRANSFERASE COMPONENT OF BRANCHED-CHAIN ALPHA-KETO ACID DEHYDROGENASE COMPLEX, MITOCHONDRIAL"/>
    <property type="match status" value="1"/>
</dbReference>
<keyword evidence="2 5" id="KW-0808">Transferase</keyword>
<dbReference type="Pfam" id="PF00198">
    <property type="entry name" value="2-oxoacid_dh"/>
    <property type="match status" value="1"/>
</dbReference>
<feature type="domain" description="2-oxoacid dehydrogenase acyltransferase catalytic" evidence="4">
    <location>
        <begin position="1"/>
        <end position="129"/>
    </location>
</feature>
<comment type="cofactor">
    <cofactor evidence="1">
        <name>(R)-lipoate</name>
        <dbReference type="ChEBI" id="CHEBI:83088"/>
    </cofactor>
</comment>
<keyword evidence="6" id="KW-1185">Reference proteome</keyword>
<evidence type="ECO:0000256" key="2">
    <source>
        <dbReference type="ARBA" id="ARBA00022679"/>
    </source>
</evidence>
<name>A0A4P9WJ53_9FUNG</name>
<dbReference type="AlphaFoldDB" id="A0A4P9WJ53"/>
<keyword evidence="3 5" id="KW-0012">Acyltransferase</keyword>
<dbReference type="SUPFAM" id="SSF52777">
    <property type="entry name" value="CoA-dependent acyltransferases"/>
    <property type="match status" value="1"/>
</dbReference>
<feature type="non-terminal residue" evidence="5">
    <location>
        <position position="1"/>
    </location>
</feature>
<evidence type="ECO:0000313" key="6">
    <source>
        <dbReference type="Proteomes" id="UP000269721"/>
    </source>
</evidence>
<reference evidence="6" key="1">
    <citation type="journal article" date="2018" name="Nat. Microbiol.">
        <title>Leveraging single-cell genomics to expand the fungal tree of life.</title>
        <authorList>
            <person name="Ahrendt S.R."/>
            <person name="Quandt C.A."/>
            <person name="Ciobanu D."/>
            <person name="Clum A."/>
            <person name="Salamov A."/>
            <person name="Andreopoulos B."/>
            <person name="Cheng J.F."/>
            <person name="Woyke T."/>
            <person name="Pelin A."/>
            <person name="Henrissat B."/>
            <person name="Reynolds N.K."/>
            <person name="Benny G.L."/>
            <person name="Smith M.E."/>
            <person name="James T.Y."/>
            <person name="Grigoriev I.V."/>
        </authorList>
    </citation>
    <scope>NUCLEOTIDE SEQUENCE [LARGE SCALE GENOMIC DNA]</scope>
</reference>
<evidence type="ECO:0000259" key="4">
    <source>
        <dbReference type="Pfam" id="PF00198"/>
    </source>
</evidence>
<dbReference type="GO" id="GO:0016407">
    <property type="term" value="F:acetyltransferase activity"/>
    <property type="evidence" value="ECO:0007669"/>
    <property type="project" value="TreeGrafter"/>
</dbReference>
<dbReference type="EMBL" id="KZ994435">
    <property type="protein sequence ID" value="RKO92941.1"/>
    <property type="molecule type" value="Genomic_DNA"/>
</dbReference>
<dbReference type="GO" id="GO:0005739">
    <property type="term" value="C:mitochondrion"/>
    <property type="evidence" value="ECO:0007669"/>
    <property type="project" value="TreeGrafter"/>
</dbReference>
<sequence length="133" mass="14330">LIVPNVKNVESKSILEIAAELERLKDSGLKGAISPSDLSGGTITLSNVGNIGGTVLHPVLVSTEVCIGALGKVQRLPRFEKTRSGEEVVVGKEILFASFNGDHRVVDGATMARFVGLWKQYLEDPVRMAVEMR</sequence>
<dbReference type="InterPro" id="IPR050743">
    <property type="entry name" value="2-oxoacid_DH_E2_comp"/>
</dbReference>
<gene>
    <name evidence="5" type="ORF">BDK51DRAFT_20094</name>
</gene>